<evidence type="ECO:0000313" key="2">
    <source>
        <dbReference type="Proteomes" id="UP001642483"/>
    </source>
</evidence>
<keyword evidence="2" id="KW-1185">Reference proteome</keyword>
<accession>A0ABP0FT44</accession>
<dbReference type="Proteomes" id="UP001642483">
    <property type="component" value="Unassembled WGS sequence"/>
</dbReference>
<name>A0ABP0FT44_CLALP</name>
<dbReference type="EMBL" id="CAWYQH010000090">
    <property type="protein sequence ID" value="CAK8682270.1"/>
    <property type="molecule type" value="Genomic_DNA"/>
</dbReference>
<evidence type="ECO:0000313" key="1">
    <source>
        <dbReference type="EMBL" id="CAK8682270.1"/>
    </source>
</evidence>
<reference evidence="1 2" key="1">
    <citation type="submission" date="2024-02" db="EMBL/GenBank/DDBJ databases">
        <authorList>
            <person name="Daric V."/>
            <person name="Darras S."/>
        </authorList>
    </citation>
    <scope>NUCLEOTIDE SEQUENCE [LARGE SCALE GENOMIC DNA]</scope>
</reference>
<sequence length="64" mass="7116">MTKCCVTNALDGTEDHLIYEDNDCIDDCADTESELNIVCADDADEDILKSVFEASDEDGEFKDF</sequence>
<protein>
    <submittedName>
        <fullName evidence="1">Uncharacterized protein</fullName>
    </submittedName>
</protein>
<comment type="caution">
    <text evidence="1">The sequence shown here is derived from an EMBL/GenBank/DDBJ whole genome shotgun (WGS) entry which is preliminary data.</text>
</comment>
<proteinExistence type="predicted"/>
<gene>
    <name evidence="1" type="ORF">CVLEPA_LOCUS12952</name>
</gene>
<organism evidence="1 2">
    <name type="scientific">Clavelina lepadiformis</name>
    <name type="common">Light-bulb sea squirt</name>
    <name type="synonym">Ascidia lepadiformis</name>
    <dbReference type="NCBI Taxonomy" id="159417"/>
    <lineage>
        <taxon>Eukaryota</taxon>
        <taxon>Metazoa</taxon>
        <taxon>Chordata</taxon>
        <taxon>Tunicata</taxon>
        <taxon>Ascidiacea</taxon>
        <taxon>Aplousobranchia</taxon>
        <taxon>Clavelinidae</taxon>
        <taxon>Clavelina</taxon>
    </lineage>
</organism>